<gene>
    <name evidence="2" type="ORF">ACFQZX_09250</name>
</gene>
<reference evidence="3" key="1">
    <citation type="journal article" date="2019" name="Int. J. Syst. Evol. Microbiol.">
        <title>The Global Catalogue of Microorganisms (GCM) 10K type strain sequencing project: providing services to taxonomists for standard genome sequencing and annotation.</title>
        <authorList>
            <consortium name="The Broad Institute Genomics Platform"/>
            <consortium name="The Broad Institute Genome Sequencing Center for Infectious Disease"/>
            <person name="Wu L."/>
            <person name="Ma J."/>
        </authorList>
    </citation>
    <scope>NUCLEOTIDE SEQUENCE [LARGE SCALE GENOMIC DNA]</scope>
    <source>
        <strain evidence="3">CCUG 61484</strain>
    </source>
</reference>
<proteinExistence type="predicted"/>
<feature type="transmembrane region" description="Helical" evidence="1">
    <location>
        <begin position="66"/>
        <end position="87"/>
    </location>
</feature>
<evidence type="ECO:0000313" key="2">
    <source>
        <dbReference type="EMBL" id="MFD0793804.1"/>
    </source>
</evidence>
<keyword evidence="1" id="KW-1133">Transmembrane helix</keyword>
<keyword evidence="1" id="KW-0472">Membrane</keyword>
<evidence type="ECO:0000313" key="3">
    <source>
        <dbReference type="Proteomes" id="UP001597010"/>
    </source>
</evidence>
<evidence type="ECO:0000256" key="1">
    <source>
        <dbReference type="SAM" id="Phobius"/>
    </source>
</evidence>
<keyword evidence="1" id="KW-0812">Transmembrane</keyword>
<feature type="transmembrane region" description="Helical" evidence="1">
    <location>
        <begin position="107"/>
        <end position="128"/>
    </location>
</feature>
<dbReference type="EMBL" id="JBHTHZ010000005">
    <property type="protein sequence ID" value="MFD0793804.1"/>
    <property type="molecule type" value="Genomic_DNA"/>
</dbReference>
<evidence type="ECO:0008006" key="4">
    <source>
        <dbReference type="Google" id="ProtNLM"/>
    </source>
</evidence>
<organism evidence="2 3">
    <name type="scientific">Mucilaginibacter litoreus</name>
    <dbReference type="NCBI Taxonomy" id="1048221"/>
    <lineage>
        <taxon>Bacteria</taxon>
        <taxon>Pseudomonadati</taxon>
        <taxon>Bacteroidota</taxon>
        <taxon>Sphingobacteriia</taxon>
        <taxon>Sphingobacteriales</taxon>
        <taxon>Sphingobacteriaceae</taxon>
        <taxon>Mucilaginibacter</taxon>
    </lineage>
</organism>
<sequence length="138" mass="15859">MKEQPIIDNIELLEGTANKLITLIRCNQYDSRDLQIVQEKIDRVINESYAHQHKRRIKNINTIQKIVLLIIGIVMITLGMAMIIMPAPPYFEMFTIIHFNAEDGVTLMDLISLIIVFAGVYLILRALILKKDSRSLHS</sequence>
<dbReference type="Proteomes" id="UP001597010">
    <property type="component" value="Unassembled WGS sequence"/>
</dbReference>
<name>A0ABW3AU63_9SPHI</name>
<comment type="caution">
    <text evidence="2">The sequence shown here is derived from an EMBL/GenBank/DDBJ whole genome shotgun (WGS) entry which is preliminary data.</text>
</comment>
<dbReference type="RefSeq" id="WP_377114137.1">
    <property type="nucleotide sequence ID" value="NZ_JBHTHZ010000005.1"/>
</dbReference>
<accession>A0ABW3AU63</accession>
<protein>
    <recommendedName>
        <fullName evidence="4">Holin-X, holin superfamily III</fullName>
    </recommendedName>
</protein>
<keyword evidence="3" id="KW-1185">Reference proteome</keyword>